<dbReference type="WBParaSite" id="RSKR_0000212150.1">
    <property type="protein sequence ID" value="RSKR_0000212150.1"/>
    <property type="gene ID" value="RSKR_0000212150"/>
</dbReference>
<proteinExistence type="predicted"/>
<reference evidence="2" key="1">
    <citation type="submission" date="2016-11" db="UniProtKB">
        <authorList>
            <consortium name="WormBaseParasite"/>
        </authorList>
    </citation>
    <scope>IDENTIFICATION</scope>
    <source>
        <strain evidence="2">KR3021</strain>
    </source>
</reference>
<name>A0AC35TLT0_9BILA</name>
<evidence type="ECO:0000313" key="1">
    <source>
        <dbReference type="Proteomes" id="UP000095286"/>
    </source>
</evidence>
<evidence type="ECO:0000313" key="2">
    <source>
        <dbReference type="WBParaSite" id="RSKR_0000212150.1"/>
    </source>
</evidence>
<organism evidence="1 2">
    <name type="scientific">Rhabditophanes sp. KR3021</name>
    <dbReference type="NCBI Taxonomy" id="114890"/>
    <lineage>
        <taxon>Eukaryota</taxon>
        <taxon>Metazoa</taxon>
        <taxon>Ecdysozoa</taxon>
        <taxon>Nematoda</taxon>
        <taxon>Chromadorea</taxon>
        <taxon>Rhabditida</taxon>
        <taxon>Tylenchina</taxon>
        <taxon>Panagrolaimomorpha</taxon>
        <taxon>Strongyloidoidea</taxon>
        <taxon>Alloionematidae</taxon>
        <taxon>Rhabditophanes</taxon>
    </lineage>
</organism>
<accession>A0AC35TLT0</accession>
<protein>
    <submittedName>
        <fullName evidence="2">FGGY_N domain-containing protein</fullName>
    </submittedName>
</protein>
<dbReference type="Proteomes" id="UP000095286">
    <property type="component" value="Unplaced"/>
</dbReference>
<sequence length="443" mass="49397">MIVLGIDIGTSSIKICLYDTAKECIIHSSSKNHDAHIKGLNPHYHEQEPKTILECLFTLINEIQIPSLDLIRIAGQMHGIVFWNSSTLKVSTLITWMDQRCDKNFLESLNTPYNLSTGYGCATLAWLYKHKRDLLSDFTNCGTVMDYIVCCLSQNFSNVFMSDQNAKSFGCYNDKYECFELPFLCPSLQNMMPAIVKSDYIVGTTLNTNIIDGVNIMVSIGDLQASLSVIPIDTKAAFISIGTSAQISFLSTNSVLNLGQRRCLILNHFINSYKCWTGAAINGGNSLSSFINMIVNLNGQVSRIPNNNLNDDTSQLWGQLLDCNKDKSSVTCDSLFLPERILDNCHDGASFRGIKEDTTLQEIFIGIASKVVLQLNDMMSEQFLLEMGINKVYLVGKAARPLFMIQIRKCYPNIELITEDTLKNNIKFDAACGAALFDKNIII</sequence>